<evidence type="ECO:0000256" key="2">
    <source>
        <dbReference type="ARBA" id="ARBA00011073"/>
    </source>
</evidence>
<dbReference type="Proteomes" id="UP000515208">
    <property type="component" value="Unplaced"/>
</dbReference>
<keyword evidence="8" id="KW-0732">Signal</keyword>
<dbReference type="SMART" id="SM00261">
    <property type="entry name" value="FU"/>
    <property type="match status" value="22"/>
</dbReference>
<keyword evidence="9" id="KW-0677">Repeat</keyword>
<keyword evidence="15" id="KW-0325">Glycoprotein</keyword>
<evidence type="ECO:0000256" key="3">
    <source>
        <dbReference type="ARBA" id="ARBA00022525"/>
    </source>
</evidence>
<dbReference type="InterPro" id="IPR000209">
    <property type="entry name" value="Peptidase_S8/S53_dom"/>
</dbReference>
<evidence type="ECO:0000256" key="1">
    <source>
        <dbReference type="ARBA" id="ARBA00004613"/>
    </source>
</evidence>
<dbReference type="FunFam" id="2.10.220.10:FF:000053">
    <property type="entry name" value="Proprotein convertase subtilisin/kexin type 5"/>
    <property type="match status" value="1"/>
</dbReference>
<dbReference type="PANTHER" id="PTHR42884">
    <property type="entry name" value="PROPROTEIN CONVERTASE SUBTILISIN/KEXIN-RELATED"/>
    <property type="match status" value="1"/>
</dbReference>
<comment type="subcellular location">
    <subcellularLocation>
        <location evidence="16">Endomembrane system</location>
        <topology evidence="16">Single-pass type I membrane protein</topology>
    </subcellularLocation>
    <subcellularLocation>
        <location evidence="1">Secreted</location>
    </subcellularLocation>
</comment>
<dbReference type="FunFam" id="3.40.50.200:FF:000002">
    <property type="entry name" value="Proprotein convertase subtilisin/kexin type 5"/>
    <property type="match status" value="1"/>
</dbReference>
<dbReference type="InterPro" id="IPR022398">
    <property type="entry name" value="Peptidase_S8_His-AS"/>
</dbReference>
<reference evidence="28" key="1">
    <citation type="submission" date="2025-08" db="UniProtKB">
        <authorList>
            <consortium name="RefSeq"/>
        </authorList>
    </citation>
    <scope>IDENTIFICATION</scope>
    <source>
        <tissue evidence="28">Blood</tissue>
    </source>
</reference>
<dbReference type="SMART" id="SM01411">
    <property type="entry name" value="Ephrin_rec_like"/>
    <property type="match status" value="3"/>
</dbReference>
<evidence type="ECO:0000256" key="4">
    <source>
        <dbReference type="ARBA" id="ARBA00022670"/>
    </source>
</evidence>
<dbReference type="InterPro" id="IPR038466">
    <property type="entry name" value="S8_pro-domain_sf"/>
</dbReference>
<dbReference type="InterPro" id="IPR036852">
    <property type="entry name" value="Peptidase_S8/S53_dom_sf"/>
</dbReference>
<evidence type="ECO:0000256" key="7">
    <source>
        <dbReference type="ARBA" id="ARBA00022720"/>
    </source>
</evidence>
<keyword evidence="14" id="KW-0865">Zymogen</keyword>
<dbReference type="Gene3D" id="2.10.220.10">
    <property type="entry name" value="Hormone Receptor, Insulin-like Growth Factor Receptor 1, Chain A, domain 2"/>
    <property type="match status" value="14"/>
</dbReference>
<dbReference type="InterPro" id="IPR002884">
    <property type="entry name" value="P_dom"/>
</dbReference>
<dbReference type="PROSITE" id="PS00137">
    <property type="entry name" value="SUBTILASE_HIS"/>
    <property type="match status" value="1"/>
</dbReference>
<dbReference type="CDD" id="cd04059">
    <property type="entry name" value="Peptidases_S8_Protein_convertases_Kexins_Furin-like"/>
    <property type="match status" value="1"/>
</dbReference>
<dbReference type="Pfam" id="PF00082">
    <property type="entry name" value="Peptidase_S8"/>
    <property type="match status" value="1"/>
</dbReference>
<keyword evidence="7" id="KW-0635">Pregnancy</keyword>
<evidence type="ECO:0000256" key="8">
    <source>
        <dbReference type="ARBA" id="ARBA00022729"/>
    </source>
</evidence>
<dbReference type="InterPro" id="IPR006212">
    <property type="entry name" value="Furin_repeat"/>
</dbReference>
<sequence>MACQITLRDCSKEKSFCARKGGEVLQQKRVNPSFFLPAAVPVQDTVMKAAQPHIYFIRNSSVVLFISNSTLLQGRSWKSCKTFPLVEKKKFSLDSVERMNEYRKHGFRKSAGNTLGFGIASDWLLQGSMRLTVLCGYSPKNPAALGPGWRLTVAAFGRAEEGEEEGDVEKEGSRCCCPGRLDLLCVLALLGGCLLPVCRTRVYTNHWAVKISGGFPEANRIASKYGFINIGQIGALKDYYHFYHSRTIKRSVLSSRGTHSFISMEPKVEWIQQQVVKKRTKRDYDFSRTQSTYFNDPKWPSMWYMHCSDNTHPCQSDMNIEGAWKRGYTGKNIVVTILDDGIERTHPDLMQNYDALASCDVNGNDLDPMPRYDASNENKHGTRCAGEVAAAANNSHCTVGIAFNAKIGGVRMLDGDVTDMVEAKSVSFNPQHVHIYSASWGPDDDGKTVDGPAPLTRQAFENGVRMGRRGLGSVFVWASGNGGRSKDHCSCDGYTNSIYTISISSTAESGKKPWYLEECSSTLATTYSSGESYDKKIITTDLRQRCTDNHTGTSASAPMAAGIIALALEANPFLTWRDVQHVIVRTSRAGHLNANDWKTNAAGFKVSHLYGFGLMDAEAMVMEAEKWTTVPQQHVCVESTDRQIKTIRPNSAVRSIYKASGCSDNPNHHVNYLEHVVVRITITHPRRGDLAIYLTSPSGTRSQLLANRLFDHSMEGFKNWEFMTIHCWGERAAGDWILEVYDTPSQLRNFKTPGKLKEWSLVLYGTSVQPYSPTNEFPKVERVRYSRVEDPTDDYGTEDYAGPCDPECSEVGCDGPGPDHCNDCLHYYYKLKNNTRICVSSCPPGHYHADKKRCRKCAPNCDSCFGSHGDQCLSCKYGYFLNEETNSCVTHCPDGSYQDTKKSLCRKCNENCKTCTESDNCTECREGLSLQGSRCAITCEDGWYFNGQDCQPCHRSCATCAGAGADGCINCTGGYFMEERRCVQSCSISYYFDHSSENGYKSCKKCDASCLTCNGPGIKNCTSCPSGYLLDLGMCQMGAICKDGEYVDEHGHCQICEASCIQCRGPTQADCTGCPVTRVLDDGRCVLNCSLGKFEFRNQCHPCHFTCQECQGDEPSNCTSCGVDKHGQERFLYWGECRESCPPGYYPEEGHTCQPCPDNCELCHSTHVCTRCVRGYFMVPSNHTCQKLECGQGEIQDPDYEECVSCEEGCLGCSLDDPGTCTSCTTGYYMFKDHCYKTCPEKTYREEFECKACDTNCGNCDQNECYWCEEGFFLLEGSCVRNCGPGFYGDPEMGDCEPCHQACETCTGLGHNQCSSCREGLQLLRGTCVRHDQTQEEGSFWNVAVSTASPSLVKSLLQDRRRRKVQIKRDLLRRHQSCHSSCKTCHGSATLCTSCPKGTYLLAQTCVPSCPQGMWPSVRSGSCENCTEDCASCSEVNLCQKCQTRPDRPLFLHQGRCSTRCPEGFYADNDTCEHCSSSCRTCEGNATNCQSCERGLVLDQGVCRETCPERHVAMEGVCKRCPEMCQDCIHEKTCKECMPEFFLHKDACHQSCPSHFYADGRHCVSCHEDCLECSGPWADDCDLCAEASLVLYDGQCLDECPEGTYLEKETKVCKDCQKSCRTCSSSGACTTCQEGLRVNNHGGCVPHTECAATEYWDKEAQACEACHAKCLHCTGPSEFQCQTCLRDSLLLNTTCVQDCPEGYYADEDSHRCASCHSSCRTCEGRHSMQCLSCQPGWFQLGQECLTQCREGYYAENSTGQCKRCHRSCKACQGPQPTDCLSCDPFFFLLRSKGQCHRTCPEHYYMEPSTQTCERCHPTCDKCKGKGALNCLSCVWSYHLAGGLCTSDCLVGEYRVGEGEKFNCEKCHESCIECKGPGTRNCTVCPANLVLHMDDSRCLRCCSASDPTDAQECCDCHDTEDECILRASKVEPAGERSKTALLITSSIMLVLLLGAAVIVWRKSRSRAKSTGKAGYAKLAEPSVSYSSYKSSHRESFEEDQVIEYRDRDYDEDDDDDIVYMGQDGTVYRKFKYGLLDDDNEDDLEYDDESYSYQ</sequence>
<comment type="function">
    <text evidence="17">Serine endoprotease that processes various proproteins by cleavage at paired basic amino acids, recognizing the RXXX[KR]R consensus motif. Likely functions in the constitutive and regulated secretory pathways. Plays an essential role in pregnancy establishment by proteolytic activation of a number of important factors such as BMP2, CALD1 and alpha-integrins. May be responsible for the maturation of gastrointestinal peptides. May be involved in the cellular proliferation of adrenal cortex via the activation of growth factors.</text>
</comment>
<dbReference type="InterPro" id="IPR015500">
    <property type="entry name" value="Peptidase_S8_subtilisin-rel"/>
</dbReference>
<feature type="active site" description="Charge relay system" evidence="22 23">
    <location>
        <position position="554"/>
    </location>
</feature>
<keyword evidence="6 25" id="KW-0812">Transmembrane</keyword>
<keyword evidence="12 25" id="KW-1133">Transmembrane helix</keyword>
<dbReference type="PANTHER" id="PTHR42884:SF7">
    <property type="entry name" value="PROPROTEIN CONVERTASE SUBTILISIN_KEXIN TYPE 5"/>
    <property type="match status" value="1"/>
</dbReference>
<dbReference type="Gene3D" id="3.40.50.200">
    <property type="entry name" value="Peptidase S8/S53 domain"/>
    <property type="match status" value="1"/>
</dbReference>
<evidence type="ECO:0000256" key="16">
    <source>
        <dbReference type="ARBA" id="ARBA00046288"/>
    </source>
</evidence>
<dbReference type="FunFam" id="2.60.120.260:FF:000006">
    <property type="entry name" value="Proprotein convertase subtilisin/kexin type 5"/>
    <property type="match status" value="1"/>
</dbReference>
<evidence type="ECO:0000256" key="12">
    <source>
        <dbReference type="ARBA" id="ARBA00022989"/>
    </source>
</evidence>
<dbReference type="FunFam" id="2.10.220.10:FF:000022">
    <property type="entry name" value="proprotein convertase subtilisin/kexin type 5 isoform X2"/>
    <property type="match status" value="1"/>
</dbReference>
<proteinExistence type="inferred from homology"/>
<dbReference type="CDD" id="cd00064">
    <property type="entry name" value="FU"/>
    <property type="match status" value="17"/>
</dbReference>
<dbReference type="FunFam" id="2.10.220.10:FF:000057">
    <property type="entry name" value="Proprotein convertase subtilisin/kexin type 5"/>
    <property type="match status" value="1"/>
</dbReference>
<keyword evidence="27" id="KW-1185">Reference proteome</keyword>
<comment type="similarity">
    <text evidence="2 23 24">Belongs to the peptidase S8 family.</text>
</comment>
<dbReference type="SMART" id="SM00181">
    <property type="entry name" value="EGF"/>
    <property type="match status" value="18"/>
</dbReference>
<dbReference type="FunFam" id="2.10.220.10:FF:000042">
    <property type="entry name" value="Proprotein convertase subtilisin/kexin type 5"/>
    <property type="match status" value="1"/>
</dbReference>
<dbReference type="FunFam" id="2.10.220.10:FF:000037">
    <property type="entry name" value="Proprotein convertase subtilisin/kexin type 5"/>
    <property type="match status" value="1"/>
</dbReference>
<evidence type="ECO:0000256" key="21">
    <source>
        <dbReference type="ARBA" id="ARBA00076948"/>
    </source>
</evidence>
<evidence type="ECO:0000256" key="24">
    <source>
        <dbReference type="RuleBase" id="RU003355"/>
    </source>
</evidence>
<dbReference type="SUPFAM" id="SSF52743">
    <property type="entry name" value="Subtilisin-like"/>
    <property type="match status" value="1"/>
</dbReference>
<keyword evidence="11 23" id="KW-0720">Serine protease</keyword>
<dbReference type="Pfam" id="PF14843">
    <property type="entry name" value="GF_recep_IV"/>
    <property type="match status" value="1"/>
</dbReference>
<evidence type="ECO:0000256" key="6">
    <source>
        <dbReference type="ARBA" id="ARBA00022692"/>
    </source>
</evidence>
<feature type="transmembrane region" description="Helical" evidence="25">
    <location>
        <begin position="1939"/>
        <end position="1959"/>
    </location>
</feature>
<evidence type="ECO:0000313" key="28">
    <source>
        <dbReference type="RefSeq" id="XP_010843214.1"/>
    </source>
</evidence>
<dbReference type="FunFam" id="2.10.220.10:FF:000076">
    <property type="entry name" value="Proprotein convertase subtilisin/kexin type 5"/>
    <property type="match status" value="1"/>
</dbReference>
<feature type="active site" description="Charge relay system" evidence="22 23">
    <location>
        <position position="339"/>
    </location>
</feature>
<dbReference type="FunFam" id="2.10.220.10:FF:000011">
    <property type="entry name" value="Proprotein convertase subtilisin/kexin type 5"/>
    <property type="match status" value="1"/>
</dbReference>
<gene>
    <name evidence="28" type="primary">PCSK5</name>
</gene>
<dbReference type="FunFam" id="2.10.220.10:FF:000035">
    <property type="entry name" value="Proprotein convertase subtilisin/kexin type 5"/>
    <property type="match status" value="1"/>
</dbReference>
<evidence type="ECO:0000256" key="18">
    <source>
        <dbReference type="ARBA" id="ARBA00069955"/>
    </source>
</evidence>
<dbReference type="InterPro" id="IPR032778">
    <property type="entry name" value="GF_recep_IV"/>
</dbReference>
<evidence type="ECO:0000259" key="26">
    <source>
        <dbReference type="PROSITE" id="PS51829"/>
    </source>
</evidence>
<dbReference type="SUPFAM" id="SSF54897">
    <property type="entry name" value="Protease propeptides/inhibitors"/>
    <property type="match status" value="1"/>
</dbReference>
<dbReference type="RefSeq" id="XP_010843214.1">
    <property type="nucleotide sequence ID" value="XM_010844912.1"/>
</dbReference>
<feature type="domain" description="P/Homo B" evidence="26">
    <location>
        <begin position="629"/>
        <end position="769"/>
    </location>
</feature>
<dbReference type="InterPro" id="IPR023827">
    <property type="entry name" value="Peptidase_S8_Asp-AS"/>
</dbReference>
<dbReference type="GO" id="GO:0000139">
    <property type="term" value="C:Golgi membrane"/>
    <property type="evidence" value="ECO:0007669"/>
    <property type="project" value="TreeGrafter"/>
</dbReference>
<dbReference type="GeneID" id="104992157"/>
<dbReference type="InterPro" id="IPR000742">
    <property type="entry name" value="EGF"/>
</dbReference>
<keyword evidence="5" id="KW-0165">Cleavage on pair of basic residues</keyword>
<dbReference type="FunFam" id="2.10.220.10:FF:000049">
    <property type="entry name" value="Proprotein convertase subtilisin/kexin type 5"/>
    <property type="match status" value="1"/>
</dbReference>
<dbReference type="Gene3D" id="3.30.70.850">
    <property type="entry name" value="Peptidase S8, pro-domain"/>
    <property type="match status" value="1"/>
</dbReference>
<dbReference type="InterPro" id="IPR009030">
    <property type="entry name" value="Growth_fac_rcpt_cys_sf"/>
</dbReference>
<keyword evidence="4 23" id="KW-0645">Protease</keyword>
<evidence type="ECO:0000256" key="25">
    <source>
        <dbReference type="SAM" id="Phobius"/>
    </source>
</evidence>
<evidence type="ECO:0000256" key="10">
    <source>
        <dbReference type="ARBA" id="ARBA00022801"/>
    </source>
</evidence>
<evidence type="ECO:0000256" key="22">
    <source>
        <dbReference type="PIRSR" id="PIRSR615500-1"/>
    </source>
</evidence>
<dbReference type="GO" id="GO:0016486">
    <property type="term" value="P:peptide hormone processing"/>
    <property type="evidence" value="ECO:0007669"/>
    <property type="project" value="TreeGrafter"/>
</dbReference>
<feature type="active site" description="Charge relay system" evidence="22 23">
    <location>
        <position position="380"/>
    </location>
</feature>
<keyword evidence="10 23" id="KW-0378">Hydrolase</keyword>
<evidence type="ECO:0000256" key="19">
    <source>
        <dbReference type="ARBA" id="ARBA00076732"/>
    </source>
</evidence>
<dbReference type="FunFam" id="3.30.70.850:FF:000001">
    <property type="entry name" value="Proprotein convertase subtilisin/kexin type 5"/>
    <property type="match status" value="1"/>
</dbReference>
<dbReference type="GO" id="GO:0005576">
    <property type="term" value="C:extracellular region"/>
    <property type="evidence" value="ECO:0007669"/>
    <property type="project" value="UniProtKB-SubCell"/>
</dbReference>
<evidence type="ECO:0000256" key="11">
    <source>
        <dbReference type="ARBA" id="ARBA00022825"/>
    </source>
</evidence>
<dbReference type="PROSITE" id="PS00136">
    <property type="entry name" value="SUBTILASE_ASP"/>
    <property type="match status" value="1"/>
</dbReference>
<dbReference type="InterPro" id="IPR034182">
    <property type="entry name" value="Kexin/furin"/>
</dbReference>
<evidence type="ECO:0000256" key="13">
    <source>
        <dbReference type="ARBA" id="ARBA00023136"/>
    </source>
</evidence>
<dbReference type="Pfam" id="PF16470">
    <property type="entry name" value="S8_pro-domain"/>
    <property type="match status" value="1"/>
</dbReference>
<dbReference type="FunFam" id="2.10.220.10:FF:000033">
    <property type="entry name" value="Proprotein convertase subtilisin/kexin type 5"/>
    <property type="match status" value="1"/>
</dbReference>
<evidence type="ECO:0000256" key="20">
    <source>
        <dbReference type="ARBA" id="ARBA00076945"/>
    </source>
</evidence>
<dbReference type="SUPFAM" id="SSF57184">
    <property type="entry name" value="Growth factor receptor domain"/>
    <property type="match status" value="8"/>
</dbReference>
<dbReference type="GO" id="GO:0007565">
    <property type="term" value="P:female pregnancy"/>
    <property type="evidence" value="ECO:0007669"/>
    <property type="project" value="UniProtKB-KW"/>
</dbReference>
<dbReference type="OrthoDB" id="300641at2759"/>
<dbReference type="PRINTS" id="PR00723">
    <property type="entry name" value="SUBTILISIN"/>
</dbReference>
<dbReference type="KEGG" id="bbis:104992157"/>
<dbReference type="SUPFAM" id="SSF49785">
    <property type="entry name" value="Galactose-binding domain-like"/>
    <property type="match status" value="1"/>
</dbReference>
<evidence type="ECO:0000256" key="14">
    <source>
        <dbReference type="ARBA" id="ARBA00023145"/>
    </source>
</evidence>
<dbReference type="FunFam" id="2.10.220.10:FF:000018">
    <property type="entry name" value="Proprotein convertase subtilisin/kexin type 5"/>
    <property type="match status" value="1"/>
</dbReference>
<dbReference type="Pfam" id="PF01483">
    <property type="entry name" value="P_proprotein"/>
    <property type="match status" value="1"/>
</dbReference>
<dbReference type="InterPro" id="IPR008979">
    <property type="entry name" value="Galactose-bd-like_sf"/>
</dbReference>
<dbReference type="CTD" id="5125"/>
<accession>A0A6P3HVE8</accession>
<evidence type="ECO:0000256" key="23">
    <source>
        <dbReference type="PROSITE-ProRule" id="PRU01240"/>
    </source>
</evidence>
<dbReference type="PROSITE" id="PS51892">
    <property type="entry name" value="SUBTILASE"/>
    <property type="match status" value="1"/>
</dbReference>
<evidence type="ECO:0000256" key="9">
    <source>
        <dbReference type="ARBA" id="ARBA00022737"/>
    </source>
</evidence>
<keyword evidence="3" id="KW-0964">Secreted</keyword>
<evidence type="ECO:0000256" key="17">
    <source>
        <dbReference type="ARBA" id="ARBA00053092"/>
    </source>
</evidence>
<evidence type="ECO:0000313" key="27">
    <source>
        <dbReference type="Proteomes" id="UP000515208"/>
    </source>
</evidence>
<keyword evidence="13 25" id="KW-0472">Membrane</keyword>
<dbReference type="InterPro" id="IPR023828">
    <property type="entry name" value="Peptidase_S8_Ser-AS"/>
</dbReference>
<evidence type="ECO:0000256" key="5">
    <source>
        <dbReference type="ARBA" id="ARBA00022685"/>
    </source>
</evidence>
<dbReference type="GO" id="GO:0005802">
    <property type="term" value="C:trans-Golgi network"/>
    <property type="evidence" value="ECO:0007669"/>
    <property type="project" value="TreeGrafter"/>
</dbReference>
<dbReference type="InterPro" id="IPR032815">
    <property type="entry name" value="S8_pro-domain"/>
</dbReference>
<organism evidence="27 28">
    <name type="scientific">Bison bison bison</name>
    <name type="common">North American plains bison</name>
    <dbReference type="NCBI Taxonomy" id="43346"/>
    <lineage>
        <taxon>Eukaryota</taxon>
        <taxon>Metazoa</taxon>
        <taxon>Chordata</taxon>
        <taxon>Craniata</taxon>
        <taxon>Vertebrata</taxon>
        <taxon>Euteleostomi</taxon>
        <taxon>Mammalia</taxon>
        <taxon>Eutheria</taxon>
        <taxon>Laurasiatheria</taxon>
        <taxon>Artiodactyla</taxon>
        <taxon>Ruminantia</taxon>
        <taxon>Pecora</taxon>
        <taxon>Bovidae</taxon>
        <taxon>Bovinae</taxon>
        <taxon>Bison</taxon>
    </lineage>
</organism>
<dbReference type="PROSITE" id="PS51829">
    <property type="entry name" value="P_HOMO_B"/>
    <property type="match status" value="1"/>
</dbReference>
<evidence type="ECO:0000256" key="15">
    <source>
        <dbReference type="ARBA" id="ARBA00023180"/>
    </source>
</evidence>
<dbReference type="GO" id="GO:0004252">
    <property type="term" value="F:serine-type endopeptidase activity"/>
    <property type="evidence" value="ECO:0007669"/>
    <property type="project" value="UniProtKB-UniRule"/>
</dbReference>
<dbReference type="PROSITE" id="PS00138">
    <property type="entry name" value="SUBTILASE_SER"/>
    <property type="match status" value="1"/>
</dbReference>
<dbReference type="Gene3D" id="2.60.120.260">
    <property type="entry name" value="Galactose-binding domain-like"/>
    <property type="match status" value="1"/>
</dbReference>
<name>A0A6P3HVE8_BISBB</name>
<protein>
    <recommendedName>
        <fullName evidence="18">Proprotein convertase subtilisin/kexin type 5</fullName>
    </recommendedName>
    <alternativeName>
        <fullName evidence="20">Proprotein convertase 5</fullName>
    </alternativeName>
    <alternativeName>
        <fullName evidence="21">Proprotein convertase 6</fullName>
    </alternativeName>
    <alternativeName>
        <fullName evidence="19">Subtilisin/kexin-like protease PC5</fullName>
    </alternativeName>
</protein>